<protein>
    <submittedName>
        <fullName evidence="1">Uncharacterized protein</fullName>
    </submittedName>
</protein>
<gene>
    <name evidence="1" type="ORF">FGLOB1_5759</name>
</gene>
<accession>A0A8H5YEJ9</accession>
<dbReference type="AlphaFoldDB" id="A0A8H5YEJ9"/>
<sequence>MAAPAPTRLVFYQQHLNQTHVNNYTNRAAVTPQAAVAYRATLKDDGSCKRLDYGAATKHIPMRDFDQLSSEFLIQLALFDCETVTRTAAQFPPSVIDVARREKAALSSLKNSKDKKRIKVAGELLRENHDWIVSVFNVWMAIRS</sequence>
<comment type="caution">
    <text evidence="1">The sequence shown here is derived from an EMBL/GenBank/DDBJ whole genome shotgun (WGS) entry which is preliminary data.</text>
</comment>
<keyword evidence="2" id="KW-1185">Reference proteome</keyword>
<evidence type="ECO:0000313" key="1">
    <source>
        <dbReference type="EMBL" id="KAF5709877.1"/>
    </source>
</evidence>
<evidence type="ECO:0000313" key="2">
    <source>
        <dbReference type="Proteomes" id="UP000532311"/>
    </source>
</evidence>
<proteinExistence type="predicted"/>
<dbReference type="EMBL" id="JAAQPF010000235">
    <property type="protein sequence ID" value="KAF5709877.1"/>
    <property type="molecule type" value="Genomic_DNA"/>
</dbReference>
<name>A0A8H5YEJ9_9HYPO</name>
<organism evidence="1 2">
    <name type="scientific">Fusarium globosum</name>
    <dbReference type="NCBI Taxonomy" id="78864"/>
    <lineage>
        <taxon>Eukaryota</taxon>
        <taxon>Fungi</taxon>
        <taxon>Dikarya</taxon>
        <taxon>Ascomycota</taxon>
        <taxon>Pezizomycotina</taxon>
        <taxon>Sordariomycetes</taxon>
        <taxon>Hypocreomycetidae</taxon>
        <taxon>Hypocreales</taxon>
        <taxon>Nectriaceae</taxon>
        <taxon>Fusarium</taxon>
        <taxon>Fusarium fujikuroi species complex</taxon>
    </lineage>
</organism>
<dbReference type="Proteomes" id="UP000532311">
    <property type="component" value="Unassembled WGS sequence"/>
</dbReference>
<reference evidence="1 2" key="1">
    <citation type="submission" date="2020-05" db="EMBL/GenBank/DDBJ databases">
        <title>Identification and distribution of gene clusters putatively required for synthesis of sphingolipid metabolism inhibitors in phylogenetically diverse species of the filamentous fungus Fusarium.</title>
        <authorList>
            <person name="Kim H.-S."/>
            <person name="Busman M."/>
            <person name="Brown D.W."/>
            <person name="Divon H."/>
            <person name="Uhlig S."/>
            <person name="Proctor R.H."/>
        </authorList>
    </citation>
    <scope>NUCLEOTIDE SEQUENCE [LARGE SCALE GENOMIC DNA]</scope>
    <source>
        <strain evidence="1 2">NRRL 26131</strain>
    </source>
</reference>